<keyword evidence="3" id="KW-1185">Reference proteome</keyword>
<protein>
    <recommendedName>
        <fullName evidence="4">Prepilin-type N-terminal cleavage/methylation domain-containing protein</fullName>
    </recommendedName>
</protein>
<keyword evidence="1" id="KW-0812">Transmembrane</keyword>
<gene>
    <name evidence="2" type="ORF">GCM10007891_06960</name>
</gene>
<comment type="caution">
    <text evidence="2">The sequence shown here is derived from an EMBL/GenBank/DDBJ whole genome shotgun (WGS) entry which is preliminary data.</text>
</comment>
<evidence type="ECO:0000313" key="2">
    <source>
        <dbReference type="EMBL" id="GLP98842.1"/>
    </source>
</evidence>
<dbReference type="Pfam" id="PF07963">
    <property type="entry name" value="N_methyl"/>
    <property type="match status" value="1"/>
</dbReference>
<dbReference type="InterPro" id="IPR012902">
    <property type="entry name" value="N_methyl_site"/>
</dbReference>
<evidence type="ECO:0008006" key="4">
    <source>
        <dbReference type="Google" id="ProtNLM"/>
    </source>
</evidence>
<feature type="transmembrane region" description="Helical" evidence="1">
    <location>
        <begin position="12"/>
        <end position="31"/>
    </location>
</feature>
<name>A0ABQ5TTH8_9GAMM</name>
<accession>A0ABQ5TTH8</accession>
<organism evidence="2 3">
    <name type="scientific">Methylophaga thalassica</name>
    <dbReference type="NCBI Taxonomy" id="40223"/>
    <lineage>
        <taxon>Bacteria</taxon>
        <taxon>Pseudomonadati</taxon>
        <taxon>Pseudomonadota</taxon>
        <taxon>Gammaproteobacteria</taxon>
        <taxon>Thiotrichales</taxon>
        <taxon>Piscirickettsiaceae</taxon>
        <taxon>Methylophaga</taxon>
    </lineage>
</organism>
<dbReference type="EMBL" id="BSND01000003">
    <property type="protein sequence ID" value="GLP98842.1"/>
    <property type="molecule type" value="Genomic_DNA"/>
</dbReference>
<sequence>MMKQRGFSLLELLVAFSLMSVSLVILFQLYAKGQQVIRLGNDYNVATTIAESLIAQATYQTSGTQQSGITEKQFHWQLTIQPTNGNMQSKLPLREVSANVSWQRSGKPYHVHLSTLVPVSKATP</sequence>
<keyword evidence="1" id="KW-1133">Transmembrane helix</keyword>
<proteinExistence type="predicted"/>
<reference evidence="2" key="2">
    <citation type="submission" date="2023-01" db="EMBL/GenBank/DDBJ databases">
        <title>Draft genome sequence of Methylophaga thalassica strain NBRC 102424.</title>
        <authorList>
            <person name="Sun Q."/>
            <person name="Mori K."/>
        </authorList>
    </citation>
    <scope>NUCLEOTIDE SEQUENCE</scope>
    <source>
        <strain evidence="2">NBRC 102424</strain>
    </source>
</reference>
<reference evidence="2" key="1">
    <citation type="journal article" date="2014" name="Int. J. Syst. Evol. Microbiol.">
        <title>Complete genome of a new Firmicutes species belonging to the dominant human colonic microbiota ('Ruminococcus bicirculans') reveals two chromosomes and a selective capacity to utilize plant glucans.</title>
        <authorList>
            <consortium name="NISC Comparative Sequencing Program"/>
            <person name="Wegmann U."/>
            <person name="Louis P."/>
            <person name="Goesmann A."/>
            <person name="Henrissat B."/>
            <person name="Duncan S.H."/>
            <person name="Flint H.J."/>
        </authorList>
    </citation>
    <scope>NUCLEOTIDE SEQUENCE</scope>
    <source>
        <strain evidence="2">NBRC 102424</strain>
    </source>
</reference>
<keyword evidence="1" id="KW-0472">Membrane</keyword>
<dbReference type="PROSITE" id="PS00409">
    <property type="entry name" value="PROKAR_NTER_METHYL"/>
    <property type="match status" value="1"/>
</dbReference>
<evidence type="ECO:0000313" key="3">
    <source>
        <dbReference type="Proteomes" id="UP001161423"/>
    </source>
</evidence>
<dbReference type="NCBIfam" id="TIGR02532">
    <property type="entry name" value="IV_pilin_GFxxxE"/>
    <property type="match status" value="1"/>
</dbReference>
<evidence type="ECO:0000256" key="1">
    <source>
        <dbReference type="SAM" id="Phobius"/>
    </source>
</evidence>
<dbReference type="Proteomes" id="UP001161423">
    <property type="component" value="Unassembled WGS sequence"/>
</dbReference>